<sequence>DWNYISIYPKFYKAITPGPNSFTLSTDFPSGITVSMDVDVGGAGLGAGLIYNYFTMNPVNVSLPNGTAMAYFDQLFTHHSLISGNIPSRNSHIIFLKSSVNLRISS</sequence>
<comment type="caution">
    <text evidence="1">The sequence shown here is derived from an EMBL/GenBank/DDBJ whole genome shotgun (WGS) entry which is preliminary data.</text>
</comment>
<name>X1EH79_9ZZZZ</name>
<gene>
    <name evidence="1" type="ORF">S01H4_54934</name>
</gene>
<feature type="non-terminal residue" evidence="1">
    <location>
        <position position="1"/>
    </location>
</feature>
<accession>X1EH79</accession>
<dbReference type="AlphaFoldDB" id="X1EH79"/>
<organism evidence="1">
    <name type="scientific">marine sediment metagenome</name>
    <dbReference type="NCBI Taxonomy" id="412755"/>
    <lineage>
        <taxon>unclassified sequences</taxon>
        <taxon>metagenomes</taxon>
        <taxon>ecological metagenomes</taxon>
    </lineage>
</organism>
<dbReference type="EMBL" id="BART01031657">
    <property type="protein sequence ID" value="GAH16459.1"/>
    <property type="molecule type" value="Genomic_DNA"/>
</dbReference>
<evidence type="ECO:0000313" key="1">
    <source>
        <dbReference type="EMBL" id="GAH16459.1"/>
    </source>
</evidence>
<protein>
    <submittedName>
        <fullName evidence="1">Uncharacterized protein</fullName>
    </submittedName>
</protein>
<proteinExistence type="predicted"/>
<reference evidence="1" key="1">
    <citation type="journal article" date="2014" name="Front. Microbiol.">
        <title>High frequency of phylogenetically diverse reductive dehalogenase-homologous genes in deep subseafloor sedimentary metagenomes.</title>
        <authorList>
            <person name="Kawai M."/>
            <person name="Futagami T."/>
            <person name="Toyoda A."/>
            <person name="Takaki Y."/>
            <person name="Nishi S."/>
            <person name="Hori S."/>
            <person name="Arai W."/>
            <person name="Tsubouchi T."/>
            <person name="Morono Y."/>
            <person name="Uchiyama I."/>
            <person name="Ito T."/>
            <person name="Fujiyama A."/>
            <person name="Inagaki F."/>
            <person name="Takami H."/>
        </authorList>
    </citation>
    <scope>NUCLEOTIDE SEQUENCE</scope>
    <source>
        <strain evidence="1">Expedition CK06-06</strain>
    </source>
</reference>